<dbReference type="Gene3D" id="2.40.30.170">
    <property type="match status" value="1"/>
</dbReference>
<dbReference type="InterPro" id="IPR036365">
    <property type="entry name" value="PGBD-like_sf"/>
</dbReference>
<dbReference type="PANTHER" id="PTHR32347">
    <property type="entry name" value="EFFLUX SYSTEM COMPONENT YKNX-RELATED"/>
    <property type="match status" value="1"/>
</dbReference>
<sequence length="369" mass="37988">MSRRGRLLTGALVLAAVIAGAVTVVVTGPFEAEEAPRAAAGPKTAFAEVRKGRLSSQINQSGTLSYLAQADGSPYPVVNHVAGIYTWLPRPGRRIACGAMIYRVGDTPVVLLCGKVPPYRDLASGHSGRDVRELNKNLVELGYADGNGPRASSDDFDWRTGAALRRLQDHLGAEESGTLDLGEAVTLPGPLRIGKVTAKLGADARMGAPVAEATSNDHQVTINLNPSQQSEVKAGDAAQITLPGNRTTTGVVRGIGTVATAGTGASGGSGASNATIPVYIRLKRPKDARGLDHAPVQVQITTAGVKNALIVPVTALVARAGGGYAVETRDPAGAPELVPITLGLFDDANGLVQVKGDLTPGQRVVVPST</sequence>
<evidence type="ECO:0000313" key="3">
    <source>
        <dbReference type="EMBL" id="MFC5828852.1"/>
    </source>
</evidence>
<dbReference type="SUPFAM" id="SSF47090">
    <property type="entry name" value="PGBD-like"/>
    <property type="match status" value="1"/>
</dbReference>
<dbReference type="Proteomes" id="UP001596058">
    <property type="component" value="Unassembled WGS sequence"/>
</dbReference>
<organism evidence="3 4">
    <name type="scientific">Nonomuraea insulae</name>
    <dbReference type="NCBI Taxonomy" id="1616787"/>
    <lineage>
        <taxon>Bacteria</taxon>
        <taxon>Bacillati</taxon>
        <taxon>Actinomycetota</taxon>
        <taxon>Actinomycetes</taxon>
        <taxon>Streptosporangiales</taxon>
        <taxon>Streptosporangiaceae</taxon>
        <taxon>Nonomuraea</taxon>
    </lineage>
</organism>
<dbReference type="Gene3D" id="2.40.420.20">
    <property type="match status" value="1"/>
</dbReference>
<evidence type="ECO:0000256" key="2">
    <source>
        <dbReference type="ARBA" id="ARBA00023054"/>
    </source>
</evidence>
<evidence type="ECO:0000313" key="4">
    <source>
        <dbReference type="Proteomes" id="UP001596058"/>
    </source>
</evidence>
<accession>A0ABW1CUP6</accession>
<comment type="caution">
    <text evidence="3">The sequence shown here is derived from an EMBL/GenBank/DDBJ whole genome shotgun (WGS) entry which is preliminary data.</text>
</comment>
<dbReference type="InterPro" id="IPR036366">
    <property type="entry name" value="PGBDSf"/>
</dbReference>
<keyword evidence="2" id="KW-0175">Coiled coil</keyword>
<dbReference type="RefSeq" id="WP_379518348.1">
    <property type="nucleotide sequence ID" value="NZ_JBHSPA010000041.1"/>
</dbReference>
<dbReference type="InterPro" id="IPR050465">
    <property type="entry name" value="UPF0194_transport"/>
</dbReference>
<dbReference type="EMBL" id="JBHSPA010000041">
    <property type="protein sequence ID" value="MFC5828852.1"/>
    <property type="molecule type" value="Genomic_DNA"/>
</dbReference>
<proteinExistence type="predicted"/>
<reference evidence="4" key="1">
    <citation type="journal article" date="2019" name="Int. J. Syst. Evol. Microbiol.">
        <title>The Global Catalogue of Microorganisms (GCM) 10K type strain sequencing project: providing services to taxonomists for standard genome sequencing and annotation.</title>
        <authorList>
            <consortium name="The Broad Institute Genomics Platform"/>
            <consortium name="The Broad Institute Genome Sequencing Center for Infectious Disease"/>
            <person name="Wu L."/>
            <person name="Ma J."/>
        </authorList>
    </citation>
    <scope>NUCLEOTIDE SEQUENCE [LARGE SCALE GENOMIC DNA]</scope>
    <source>
        <strain evidence="4">CCUG 53903</strain>
    </source>
</reference>
<protein>
    <recommendedName>
        <fullName evidence="5">Peptidoglycan binding-like domain-containing protein</fullName>
    </recommendedName>
</protein>
<comment type="subcellular location">
    <subcellularLocation>
        <location evidence="1">Cell envelope</location>
    </subcellularLocation>
</comment>
<gene>
    <name evidence="3" type="ORF">ACFPZ3_33715</name>
</gene>
<evidence type="ECO:0008006" key="5">
    <source>
        <dbReference type="Google" id="ProtNLM"/>
    </source>
</evidence>
<evidence type="ECO:0000256" key="1">
    <source>
        <dbReference type="ARBA" id="ARBA00004196"/>
    </source>
</evidence>
<keyword evidence="4" id="KW-1185">Reference proteome</keyword>
<name>A0ABW1CUP6_9ACTN</name>
<dbReference type="Gene3D" id="1.10.101.10">
    <property type="entry name" value="PGBD-like superfamily/PGBD"/>
    <property type="match status" value="1"/>
</dbReference>